<feature type="transmembrane region" description="Helical" evidence="1">
    <location>
        <begin position="54"/>
        <end position="73"/>
    </location>
</feature>
<reference evidence="3" key="2">
    <citation type="submission" date="2023-01" db="EMBL/GenBank/DDBJ databases">
        <authorList>
            <person name="Sun Q."/>
            <person name="Evtushenko L."/>
        </authorList>
    </citation>
    <scope>NUCLEOTIDE SEQUENCE</scope>
    <source>
        <strain evidence="3">VKM Ac-1958</strain>
    </source>
</reference>
<organism evidence="3 4">
    <name type="scientific">Microbacterium keratanolyticum</name>
    <dbReference type="NCBI Taxonomy" id="67574"/>
    <lineage>
        <taxon>Bacteria</taxon>
        <taxon>Bacillati</taxon>
        <taxon>Actinomycetota</taxon>
        <taxon>Actinomycetes</taxon>
        <taxon>Micrococcales</taxon>
        <taxon>Microbacteriaceae</taxon>
        <taxon>Microbacterium</taxon>
    </lineage>
</organism>
<feature type="domain" description="YdbS-like PH" evidence="2">
    <location>
        <begin position="78"/>
        <end position="154"/>
    </location>
</feature>
<dbReference type="Proteomes" id="UP001142325">
    <property type="component" value="Unassembled WGS sequence"/>
</dbReference>
<dbReference type="PANTHER" id="PTHR34473">
    <property type="entry name" value="UPF0699 TRANSMEMBRANE PROTEIN YDBS"/>
    <property type="match status" value="1"/>
</dbReference>
<proteinExistence type="predicted"/>
<accession>A0A9W6M7A3</accession>
<dbReference type="RefSeq" id="WP_204938489.1">
    <property type="nucleotide sequence ID" value="NZ_BAAAUM010000001.1"/>
</dbReference>
<name>A0A9W6M7A3_9MICO</name>
<evidence type="ECO:0000256" key="1">
    <source>
        <dbReference type="SAM" id="Phobius"/>
    </source>
</evidence>
<dbReference type="AlphaFoldDB" id="A0A9W6M7A3"/>
<dbReference type="InterPro" id="IPR005182">
    <property type="entry name" value="YdbS-like_PH"/>
</dbReference>
<evidence type="ECO:0000313" key="3">
    <source>
        <dbReference type="EMBL" id="GLK00800.1"/>
    </source>
</evidence>
<evidence type="ECO:0000259" key="2">
    <source>
        <dbReference type="Pfam" id="PF03703"/>
    </source>
</evidence>
<keyword evidence="1" id="KW-0472">Membrane</keyword>
<evidence type="ECO:0000313" key="4">
    <source>
        <dbReference type="Proteomes" id="UP001142325"/>
    </source>
</evidence>
<reference evidence="3" key="1">
    <citation type="journal article" date="2014" name="Int. J. Syst. Evol. Microbiol.">
        <title>Complete genome sequence of Corynebacterium casei LMG S-19264T (=DSM 44701T), isolated from a smear-ripened cheese.</title>
        <authorList>
            <consortium name="US DOE Joint Genome Institute (JGI-PGF)"/>
            <person name="Walter F."/>
            <person name="Albersmeier A."/>
            <person name="Kalinowski J."/>
            <person name="Ruckert C."/>
        </authorList>
    </citation>
    <scope>NUCLEOTIDE SEQUENCE</scope>
    <source>
        <strain evidence="3">VKM Ac-1958</strain>
    </source>
</reference>
<keyword evidence="4" id="KW-1185">Reference proteome</keyword>
<sequence>MAAEPPARPRYSRTLPPRAVTYVRIRSLIDIAIVGVLLSAAILFLAPLSWRPALLGAVLALALLGLLIDVPLIDRLVVRNTTYEVDDDRVLISRGVLFHRDLALSTAQILTVTVVQGPLLRRFGFAKLALATLTESETLTPLPLAEAEALRAQILAVFPARAAVAAEADADA</sequence>
<comment type="caution">
    <text evidence="3">The sequence shown here is derived from an EMBL/GenBank/DDBJ whole genome shotgun (WGS) entry which is preliminary data.</text>
</comment>
<dbReference type="PANTHER" id="PTHR34473:SF2">
    <property type="entry name" value="UPF0699 TRANSMEMBRANE PROTEIN YDBT"/>
    <property type="match status" value="1"/>
</dbReference>
<keyword evidence="1" id="KW-0812">Transmembrane</keyword>
<dbReference type="EMBL" id="BSET01000001">
    <property type="protein sequence ID" value="GLK00800.1"/>
    <property type="molecule type" value="Genomic_DNA"/>
</dbReference>
<feature type="transmembrane region" description="Helical" evidence="1">
    <location>
        <begin position="28"/>
        <end position="48"/>
    </location>
</feature>
<gene>
    <name evidence="3" type="ORF">GCM10017596_05150</name>
</gene>
<dbReference type="Pfam" id="PF03703">
    <property type="entry name" value="bPH_2"/>
    <property type="match status" value="1"/>
</dbReference>
<protein>
    <recommendedName>
        <fullName evidence="2">YdbS-like PH domain-containing protein</fullName>
    </recommendedName>
</protein>
<keyword evidence="1" id="KW-1133">Transmembrane helix</keyword>